<sequence length="193" mass="21329">MDMLGLEMTLDCEQSQAPAKQKKRDRASKGDHAYNSSAVKSKGAAKNPSSKKACSLETKHPAHQGASHLSELDLPIDFGALDEKQERGEDFGSGYDITRTPAPYCSCTGTNQQCYRWGNGGWQSACCTNLISMHPLPMNPKKNGSRLAGRKMSAGAFQKLLTRLVLEGWDVNYPVDLKEHWAKHGTNRYVTRK</sequence>
<accession>A0ACC2CNT8</accession>
<name>A0ACC2CNT8_DIPCM</name>
<proteinExistence type="predicted"/>
<keyword evidence="2" id="KW-1185">Reference proteome</keyword>
<organism evidence="1 2">
    <name type="scientific">Diphasiastrum complanatum</name>
    <name type="common">Issler's clubmoss</name>
    <name type="synonym">Lycopodium complanatum</name>
    <dbReference type="NCBI Taxonomy" id="34168"/>
    <lineage>
        <taxon>Eukaryota</taxon>
        <taxon>Viridiplantae</taxon>
        <taxon>Streptophyta</taxon>
        <taxon>Embryophyta</taxon>
        <taxon>Tracheophyta</taxon>
        <taxon>Lycopodiopsida</taxon>
        <taxon>Lycopodiales</taxon>
        <taxon>Lycopodiaceae</taxon>
        <taxon>Lycopodioideae</taxon>
        <taxon>Diphasiastrum</taxon>
    </lineage>
</organism>
<dbReference type="Proteomes" id="UP001162992">
    <property type="component" value="Chromosome 9"/>
</dbReference>
<gene>
    <name evidence="1" type="ORF">O6H91_09G048300</name>
</gene>
<comment type="caution">
    <text evidence="1">The sequence shown here is derived from an EMBL/GenBank/DDBJ whole genome shotgun (WGS) entry which is preliminary data.</text>
</comment>
<evidence type="ECO:0000313" key="2">
    <source>
        <dbReference type="Proteomes" id="UP001162992"/>
    </source>
</evidence>
<dbReference type="EMBL" id="CM055100">
    <property type="protein sequence ID" value="KAJ7543681.1"/>
    <property type="molecule type" value="Genomic_DNA"/>
</dbReference>
<reference evidence="2" key="1">
    <citation type="journal article" date="2024" name="Proc. Natl. Acad. Sci. U.S.A.">
        <title>Extraordinary preservation of gene collinearity over three hundred million years revealed in homosporous lycophytes.</title>
        <authorList>
            <person name="Li C."/>
            <person name="Wickell D."/>
            <person name="Kuo L.Y."/>
            <person name="Chen X."/>
            <person name="Nie B."/>
            <person name="Liao X."/>
            <person name="Peng D."/>
            <person name="Ji J."/>
            <person name="Jenkins J."/>
            <person name="Williams M."/>
            <person name="Shu S."/>
            <person name="Plott C."/>
            <person name="Barry K."/>
            <person name="Rajasekar S."/>
            <person name="Grimwood J."/>
            <person name="Han X."/>
            <person name="Sun S."/>
            <person name="Hou Z."/>
            <person name="He W."/>
            <person name="Dai G."/>
            <person name="Sun C."/>
            <person name="Schmutz J."/>
            <person name="Leebens-Mack J.H."/>
            <person name="Li F.W."/>
            <person name="Wang L."/>
        </authorList>
    </citation>
    <scope>NUCLEOTIDE SEQUENCE [LARGE SCALE GENOMIC DNA]</scope>
    <source>
        <strain evidence="2">cv. PW_Plant_1</strain>
    </source>
</reference>
<protein>
    <submittedName>
        <fullName evidence="1">Uncharacterized protein</fullName>
    </submittedName>
</protein>
<evidence type="ECO:0000313" key="1">
    <source>
        <dbReference type="EMBL" id="KAJ7543681.1"/>
    </source>
</evidence>